<sequence>MEVTLANKELRRKGHDIYTLKHTFKKNQMVACCQDYTGED</sequence>
<evidence type="ECO:0000313" key="1">
    <source>
        <dbReference type="EMBL" id="JAE08664.1"/>
    </source>
</evidence>
<reference evidence="1" key="2">
    <citation type="journal article" date="2015" name="Data Brief">
        <title>Shoot transcriptome of the giant reed, Arundo donax.</title>
        <authorList>
            <person name="Barrero R.A."/>
            <person name="Guerrero F.D."/>
            <person name="Moolhuijzen P."/>
            <person name="Goolsby J.A."/>
            <person name="Tidwell J."/>
            <person name="Bellgard S.E."/>
            <person name="Bellgard M.I."/>
        </authorList>
    </citation>
    <scope>NUCLEOTIDE SEQUENCE</scope>
    <source>
        <tissue evidence="1">Shoot tissue taken approximately 20 cm above the soil surface</tissue>
    </source>
</reference>
<name>A0A0A9FBU0_ARUDO</name>
<proteinExistence type="predicted"/>
<dbReference type="EMBL" id="GBRH01189232">
    <property type="protein sequence ID" value="JAE08664.1"/>
    <property type="molecule type" value="Transcribed_RNA"/>
</dbReference>
<dbReference type="AlphaFoldDB" id="A0A0A9FBU0"/>
<reference evidence="1" key="1">
    <citation type="submission" date="2014-09" db="EMBL/GenBank/DDBJ databases">
        <authorList>
            <person name="Magalhaes I.L.F."/>
            <person name="Oliveira U."/>
            <person name="Santos F.R."/>
            <person name="Vidigal T.H.D.A."/>
            <person name="Brescovit A.D."/>
            <person name="Santos A.J."/>
        </authorList>
    </citation>
    <scope>NUCLEOTIDE SEQUENCE</scope>
    <source>
        <tissue evidence="1">Shoot tissue taken approximately 20 cm above the soil surface</tissue>
    </source>
</reference>
<protein>
    <submittedName>
        <fullName evidence="1">Uncharacterized protein</fullName>
    </submittedName>
</protein>
<organism evidence="1">
    <name type="scientific">Arundo donax</name>
    <name type="common">Giant reed</name>
    <name type="synonym">Donax arundinaceus</name>
    <dbReference type="NCBI Taxonomy" id="35708"/>
    <lineage>
        <taxon>Eukaryota</taxon>
        <taxon>Viridiplantae</taxon>
        <taxon>Streptophyta</taxon>
        <taxon>Embryophyta</taxon>
        <taxon>Tracheophyta</taxon>
        <taxon>Spermatophyta</taxon>
        <taxon>Magnoliopsida</taxon>
        <taxon>Liliopsida</taxon>
        <taxon>Poales</taxon>
        <taxon>Poaceae</taxon>
        <taxon>PACMAD clade</taxon>
        <taxon>Arundinoideae</taxon>
        <taxon>Arundineae</taxon>
        <taxon>Arundo</taxon>
    </lineage>
</organism>
<accession>A0A0A9FBU0</accession>